<dbReference type="Proteomes" id="UP000639516">
    <property type="component" value="Unassembled WGS sequence"/>
</dbReference>
<dbReference type="InterPro" id="IPR002177">
    <property type="entry name" value="DPS_DNA-bd"/>
</dbReference>
<dbReference type="InterPro" id="IPR009078">
    <property type="entry name" value="Ferritin-like_SF"/>
</dbReference>
<dbReference type="PANTHER" id="PTHR42932:SF3">
    <property type="entry name" value="DNA PROTECTION DURING STARVATION PROTEIN"/>
    <property type="match status" value="1"/>
</dbReference>
<feature type="non-terminal residue" evidence="3">
    <location>
        <position position="1"/>
    </location>
</feature>
<feature type="domain" description="Ferritin/DPS" evidence="2">
    <location>
        <begin position="8"/>
        <end position="117"/>
    </location>
</feature>
<dbReference type="PANTHER" id="PTHR42932">
    <property type="entry name" value="GENERAL STRESS PROTEIN 20U"/>
    <property type="match status" value="1"/>
</dbReference>
<dbReference type="EMBL" id="JAATTO010000006">
    <property type="protein sequence ID" value="MBC9977735.1"/>
    <property type="molecule type" value="Genomic_DNA"/>
</dbReference>
<dbReference type="Gene3D" id="1.20.1260.10">
    <property type="match status" value="1"/>
</dbReference>
<name>A0ABR7U133_9BRAD</name>
<accession>A0ABR7U133</accession>
<organism evidence="3 4">
    <name type="scientific">Bradyrhizobium campsiandrae</name>
    <dbReference type="NCBI Taxonomy" id="1729892"/>
    <lineage>
        <taxon>Bacteria</taxon>
        <taxon>Pseudomonadati</taxon>
        <taxon>Pseudomonadota</taxon>
        <taxon>Alphaproteobacteria</taxon>
        <taxon>Hyphomicrobiales</taxon>
        <taxon>Nitrobacteraceae</taxon>
        <taxon>Bradyrhizobium</taxon>
    </lineage>
</organism>
<evidence type="ECO:0000313" key="3">
    <source>
        <dbReference type="EMBL" id="MBC9977735.1"/>
    </source>
</evidence>
<reference evidence="3 4" key="1">
    <citation type="journal article" date="2020" name="Arch. Microbiol.">
        <title>Bradyrhizobium campsiandrae sp. nov., a nitrogen-fixing bacterial strain isolated from a native leguminous tree from the Amazon adapted to flooded conditions.</title>
        <authorList>
            <person name="Cabral Michel D."/>
            <person name="Martins da Costa E."/>
            <person name="Azarias Guimaraes A."/>
            <person name="Soares de Carvalho T."/>
            <person name="Santos de Castro Caputo P."/>
            <person name="Willems A."/>
            <person name="de Souza Moreira F.M."/>
        </authorList>
    </citation>
    <scope>NUCLEOTIDE SEQUENCE [LARGE SCALE GENOMIC DNA]</scope>
    <source>
        <strain evidence="4">INPA 384B</strain>
    </source>
</reference>
<gene>
    <name evidence="3" type="ORF">HA482_05815</name>
</gene>
<protein>
    <recommendedName>
        <fullName evidence="2">Ferritin/DPS domain-containing protein</fullName>
    </recommendedName>
</protein>
<dbReference type="SUPFAM" id="SSF47240">
    <property type="entry name" value="Ferritin-like"/>
    <property type="match status" value="1"/>
</dbReference>
<evidence type="ECO:0000259" key="2">
    <source>
        <dbReference type="Pfam" id="PF00210"/>
    </source>
</evidence>
<dbReference type="InterPro" id="IPR012347">
    <property type="entry name" value="Ferritin-like"/>
</dbReference>
<evidence type="ECO:0000256" key="1">
    <source>
        <dbReference type="ARBA" id="ARBA00009497"/>
    </source>
</evidence>
<comment type="caution">
    <text evidence="3">The sequence shown here is derived from an EMBL/GenBank/DDBJ whole genome shotgun (WGS) entry which is preliminary data.</text>
</comment>
<sequence length="150" mass="17127">MCIRDSSNPNYRHYRRMLGEQGVQLFEMTDPLAERTRKIGGTTLRSISHIARLQRILDSDSQYVVPHEMLTELCDDNTQLLASMRAAHSLCDEYGDVATAGLLKNWIDCAEERVWFLFEAGRDKTRDEQEEYLLPSYDAAPGSKSDAQPL</sequence>
<dbReference type="InterPro" id="IPR008331">
    <property type="entry name" value="Ferritin_DPS_dom"/>
</dbReference>
<comment type="similarity">
    <text evidence="1">Belongs to the Dps family.</text>
</comment>
<proteinExistence type="inferred from homology"/>
<dbReference type="RefSeq" id="WP_188149091.1">
    <property type="nucleotide sequence ID" value="NZ_JAATTO010000006.1"/>
</dbReference>
<keyword evidence="4" id="KW-1185">Reference proteome</keyword>
<dbReference type="Pfam" id="PF00210">
    <property type="entry name" value="Ferritin"/>
    <property type="match status" value="1"/>
</dbReference>
<evidence type="ECO:0000313" key="4">
    <source>
        <dbReference type="Proteomes" id="UP000639516"/>
    </source>
</evidence>